<name>A0A485KVL8_9STRA</name>
<sequence>MSLSFLQKNRTEGATLEAMRLAKANGHMACVNSLELVQELAIVSNDMDAEARKQAATLNAPLVQRDPRKEEAHTPLESEPIDQDESRPLMVSQAREALRVIKFNPHAPIAHFVSTGHLVRPI</sequence>
<dbReference type="Proteomes" id="UP000332933">
    <property type="component" value="Unassembled WGS sequence"/>
</dbReference>
<feature type="compositionally biased region" description="Basic and acidic residues" evidence="1">
    <location>
        <begin position="65"/>
        <end position="76"/>
    </location>
</feature>
<dbReference type="AlphaFoldDB" id="A0A485KVL8"/>
<organism evidence="3 4">
    <name type="scientific">Aphanomyces stellatus</name>
    <dbReference type="NCBI Taxonomy" id="120398"/>
    <lineage>
        <taxon>Eukaryota</taxon>
        <taxon>Sar</taxon>
        <taxon>Stramenopiles</taxon>
        <taxon>Oomycota</taxon>
        <taxon>Saprolegniomycetes</taxon>
        <taxon>Saprolegniales</taxon>
        <taxon>Verrucalvaceae</taxon>
        <taxon>Aphanomyces</taxon>
    </lineage>
</organism>
<protein>
    <submittedName>
        <fullName evidence="3">Aste57867_11988 protein</fullName>
    </submittedName>
</protein>
<accession>A0A485KVL8</accession>
<evidence type="ECO:0000313" key="4">
    <source>
        <dbReference type="Proteomes" id="UP000332933"/>
    </source>
</evidence>
<reference evidence="3 4" key="1">
    <citation type="submission" date="2019-03" db="EMBL/GenBank/DDBJ databases">
        <authorList>
            <person name="Gaulin E."/>
            <person name="Dumas B."/>
        </authorList>
    </citation>
    <scope>NUCLEOTIDE SEQUENCE [LARGE SCALE GENOMIC DNA]</scope>
    <source>
        <strain evidence="3">CBS 568.67</strain>
    </source>
</reference>
<evidence type="ECO:0000313" key="2">
    <source>
        <dbReference type="EMBL" id="KAF0697316.1"/>
    </source>
</evidence>
<evidence type="ECO:0000313" key="3">
    <source>
        <dbReference type="EMBL" id="VFT88843.1"/>
    </source>
</evidence>
<keyword evidence="4" id="KW-1185">Reference proteome</keyword>
<gene>
    <name evidence="3" type="primary">Aste57867_11988</name>
    <name evidence="2" type="ORF">As57867_011943</name>
    <name evidence="3" type="ORF">ASTE57867_11988</name>
</gene>
<feature type="region of interest" description="Disordered" evidence="1">
    <location>
        <begin position="57"/>
        <end position="88"/>
    </location>
</feature>
<evidence type="ECO:0000256" key="1">
    <source>
        <dbReference type="SAM" id="MobiDB-lite"/>
    </source>
</evidence>
<dbReference type="EMBL" id="CAADRA010005349">
    <property type="protein sequence ID" value="VFT88843.1"/>
    <property type="molecule type" value="Genomic_DNA"/>
</dbReference>
<dbReference type="EMBL" id="VJMH01005328">
    <property type="protein sequence ID" value="KAF0697316.1"/>
    <property type="molecule type" value="Genomic_DNA"/>
</dbReference>
<proteinExistence type="predicted"/>
<reference evidence="2" key="2">
    <citation type="submission" date="2019-06" db="EMBL/GenBank/DDBJ databases">
        <title>Genomics analysis of Aphanomyces spp. identifies a new class of oomycete effector associated with host adaptation.</title>
        <authorList>
            <person name="Gaulin E."/>
        </authorList>
    </citation>
    <scope>NUCLEOTIDE SEQUENCE</scope>
    <source>
        <strain evidence="2">CBS 578.67</strain>
    </source>
</reference>